<dbReference type="RefSeq" id="WP_009644659.1">
    <property type="nucleotide sequence ID" value="NZ_CALIBD010000007.1"/>
</dbReference>
<evidence type="ECO:0000313" key="4">
    <source>
        <dbReference type="Proteomes" id="UP000526307"/>
    </source>
</evidence>
<evidence type="ECO:0000256" key="1">
    <source>
        <dbReference type="ARBA" id="ARBA00006738"/>
    </source>
</evidence>
<dbReference type="EMBL" id="JABXYR010000002">
    <property type="protein sequence ID" value="NWO23891.1"/>
    <property type="molecule type" value="Genomic_DNA"/>
</dbReference>
<dbReference type="PANTHER" id="PTHR34039:SF1">
    <property type="entry name" value="UPF0102 PROTEIN YRAN"/>
    <property type="match status" value="1"/>
</dbReference>
<dbReference type="InterPro" id="IPR011856">
    <property type="entry name" value="tRNA_endonuc-like_dom_sf"/>
</dbReference>
<organism evidence="3 4">
    <name type="scientific">Mogibacterium timidum</name>
    <dbReference type="NCBI Taxonomy" id="35519"/>
    <lineage>
        <taxon>Bacteria</taxon>
        <taxon>Bacillati</taxon>
        <taxon>Bacillota</taxon>
        <taxon>Clostridia</taxon>
        <taxon>Peptostreptococcales</taxon>
        <taxon>Anaerovoracaceae</taxon>
        <taxon>Mogibacterium</taxon>
    </lineage>
</organism>
<dbReference type="SUPFAM" id="SSF52980">
    <property type="entry name" value="Restriction endonuclease-like"/>
    <property type="match status" value="1"/>
</dbReference>
<dbReference type="Proteomes" id="UP000526307">
    <property type="component" value="Unassembled WGS sequence"/>
</dbReference>
<dbReference type="Gene3D" id="3.40.1350.10">
    <property type="match status" value="1"/>
</dbReference>
<evidence type="ECO:0000256" key="2">
    <source>
        <dbReference type="HAMAP-Rule" id="MF_00048"/>
    </source>
</evidence>
<evidence type="ECO:0000313" key="3">
    <source>
        <dbReference type="EMBL" id="NWO23891.1"/>
    </source>
</evidence>
<dbReference type="GO" id="GO:0003676">
    <property type="term" value="F:nucleic acid binding"/>
    <property type="evidence" value="ECO:0007669"/>
    <property type="project" value="InterPro"/>
</dbReference>
<accession>A0A7Y8VSM3</accession>
<reference evidence="3 4" key="1">
    <citation type="submission" date="2020-06" db="EMBL/GenBank/DDBJ databases">
        <title>Mogibacterium timidum strain W9173 genomic sequence.</title>
        <authorList>
            <person name="Wade W.G."/>
            <person name="Johnston C.D."/>
            <person name="Chen T."/>
            <person name="Dewhirst F.E."/>
        </authorList>
    </citation>
    <scope>NUCLEOTIDE SEQUENCE [LARGE SCALE GENOMIC DNA]</scope>
    <source>
        <strain evidence="3 4">W9173</strain>
    </source>
</reference>
<comment type="caution">
    <text evidence="3">The sequence shown here is derived from an EMBL/GenBank/DDBJ whole genome shotgun (WGS) entry which is preliminary data.</text>
</comment>
<sequence>MNYNRAIGNIGEDMASAILKQYGYDVIDRNYRCKLGEIDIIAIEIKSRIISFIEVKTRTGSTYGYPAQSISGSKIRHIRNVANIFLSEHKEFNSYNVSFDVFEIETRFNTDCF</sequence>
<protein>
    <recommendedName>
        <fullName evidence="2">UPF0102 protein HW270_07400</fullName>
    </recommendedName>
</protein>
<gene>
    <name evidence="3" type="ORF">HW270_07400</name>
</gene>
<proteinExistence type="inferred from homology"/>
<dbReference type="PANTHER" id="PTHR34039">
    <property type="entry name" value="UPF0102 PROTEIN YRAN"/>
    <property type="match status" value="1"/>
</dbReference>
<keyword evidence="4" id="KW-1185">Reference proteome</keyword>
<dbReference type="InterPro" id="IPR003509">
    <property type="entry name" value="UPF0102_YraN-like"/>
</dbReference>
<dbReference type="Pfam" id="PF02021">
    <property type="entry name" value="UPF0102"/>
    <property type="match status" value="1"/>
</dbReference>
<comment type="similarity">
    <text evidence="1 2">Belongs to the UPF0102 family.</text>
</comment>
<dbReference type="CDD" id="cd20736">
    <property type="entry name" value="PoNe_Nuclease"/>
    <property type="match status" value="1"/>
</dbReference>
<name>A0A7Y8VSM3_9FIRM</name>
<dbReference type="HAMAP" id="MF_00048">
    <property type="entry name" value="UPF0102"/>
    <property type="match status" value="1"/>
</dbReference>
<dbReference type="InterPro" id="IPR011335">
    <property type="entry name" value="Restrct_endonuc-II-like"/>
</dbReference>
<dbReference type="AlphaFoldDB" id="A0A7Y8VSM3"/>